<organism evidence="2 3">
    <name type="scientific">Streptomyces evansiae</name>
    <dbReference type="NCBI Taxonomy" id="3075535"/>
    <lineage>
        <taxon>Bacteria</taxon>
        <taxon>Bacillati</taxon>
        <taxon>Actinomycetota</taxon>
        <taxon>Actinomycetes</taxon>
        <taxon>Kitasatosporales</taxon>
        <taxon>Streptomycetaceae</taxon>
        <taxon>Streptomyces</taxon>
    </lineage>
</organism>
<dbReference type="PANTHER" id="PTHR36833:SF1">
    <property type="entry name" value="INTEGRAL MEMBRANE TRANSPORT PROTEIN"/>
    <property type="match status" value="1"/>
</dbReference>
<dbReference type="EMBL" id="JAVRER010000030">
    <property type="protein sequence ID" value="MDT0417581.1"/>
    <property type="molecule type" value="Genomic_DNA"/>
</dbReference>
<dbReference type="AlphaFoldDB" id="A0ABD5E964"/>
<accession>A0ABD5E964</accession>
<protein>
    <submittedName>
        <fullName evidence="2">ABC transporter permease</fullName>
    </submittedName>
</protein>
<name>A0ABD5E964_9ACTN</name>
<feature type="transmembrane region" description="Helical" evidence="1">
    <location>
        <begin position="245"/>
        <end position="270"/>
    </location>
</feature>
<keyword evidence="1" id="KW-0472">Membrane</keyword>
<dbReference type="Proteomes" id="UP001183607">
    <property type="component" value="Unassembled WGS sequence"/>
</dbReference>
<gene>
    <name evidence="2" type="ORF">RM574_19030</name>
</gene>
<keyword evidence="1" id="KW-0812">Transmembrane</keyword>
<comment type="caution">
    <text evidence="2">The sequence shown here is derived from an EMBL/GenBank/DDBJ whole genome shotgun (WGS) entry which is preliminary data.</text>
</comment>
<sequence length="282" mass="30114">MAEPFEPAVVRERSALRTGLRAYRLVSLMWVRSMLAYPLSFALNVFAQAAITGLDFVVILLMFSQVDALGGYDLADFAVLYGLSSVSFGLCNLFLGSTQRLGQRVRDGTLDALLVRPAPVLAQIAADRFSLNRLGRTFQGLAVLGYGLSAAGIDWDAGRVLVIPYAVVSGAAIFGAVYVAGAAFQFVATDAAEVENAFTYGGQTMLQYPPTVFAREVVRAVTFVLPLSFVNWVPGAYLLDRPVPLGLPVWCALLPPLVAVAALALAGLAWRAGLRGYRSTGS</sequence>
<evidence type="ECO:0000313" key="2">
    <source>
        <dbReference type="EMBL" id="MDT0417581.1"/>
    </source>
</evidence>
<dbReference type="InterPro" id="IPR010390">
    <property type="entry name" value="ABC-2_transporter-like"/>
</dbReference>
<dbReference type="Pfam" id="PF06182">
    <property type="entry name" value="ABC2_membrane_6"/>
    <property type="match status" value="1"/>
</dbReference>
<feature type="transmembrane region" description="Helical" evidence="1">
    <location>
        <begin position="217"/>
        <end position="239"/>
    </location>
</feature>
<evidence type="ECO:0000313" key="3">
    <source>
        <dbReference type="Proteomes" id="UP001183607"/>
    </source>
</evidence>
<proteinExistence type="predicted"/>
<dbReference type="PANTHER" id="PTHR36833">
    <property type="entry name" value="SLR0610 PROTEIN-RELATED"/>
    <property type="match status" value="1"/>
</dbReference>
<reference evidence="3" key="1">
    <citation type="submission" date="2023-07" db="EMBL/GenBank/DDBJ databases">
        <title>30 novel species of actinomycetes from the DSMZ collection.</title>
        <authorList>
            <person name="Nouioui I."/>
        </authorList>
    </citation>
    <scope>NUCLEOTIDE SEQUENCE [LARGE SCALE GENOMIC DNA]</scope>
    <source>
        <strain evidence="3">DSM 41982</strain>
    </source>
</reference>
<feature type="transmembrane region" description="Helical" evidence="1">
    <location>
        <begin position="75"/>
        <end position="95"/>
    </location>
</feature>
<feature type="transmembrane region" description="Helical" evidence="1">
    <location>
        <begin position="34"/>
        <end position="63"/>
    </location>
</feature>
<evidence type="ECO:0000256" key="1">
    <source>
        <dbReference type="SAM" id="Phobius"/>
    </source>
</evidence>
<dbReference type="RefSeq" id="WP_043254837.1">
    <property type="nucleotide sequence ID" value="NZ_JAVRER010000030.1"/>
</dbReference>
<keyword evidence="1" id="KW-1133">Transmembrane helix</keyword>